<protein>
    <submittedName>
        <fullName evidence="3">DUF3048 domain-containing protein</fullName>
    </submittedName>
</protein>
<proteinExistence type="predicted"/>
<feature type="domain" description="DUF3048" evidence="2">
    <location>
        <begin position="216"/>
        <end position="326"/>
    </location>
</feature>
<accession>A0A6I1FCQ7</accession>
<keyword evidence="4" id="KW-1185">Reference proteome</keyword>
<dbReference type="Proteomes" id="UP000429595">
    <property type="component" value="Unassembled WGS sequence"/>
</dbReference>
<evidence type="ECO:0000313" key="4">
    <source>
        <dbReference type="Proteomes" id="UP000429595"/>
    </source>
</evidence>
<name>A0A6I1FCQ7_9BACI</name>
<evidence type="ECO:0000259" key="1">
    <source>
        <dbReference type="Pfam" id="PF11258"/>
    </source>
</evidence>
<reference evidence="3 4" key="1">
    <citation type="submission" date="2019-10" db="EMBL/GenBank/DDBJ databases">
        <title>Bacillus aerolatum sp. nov., isolated from bioaerosol of sport playgrounds.</title>
        <authorList>
            <person name="Chen P."/>
            <person name="Zhang G."/>
        </authorList>
    </citation>
    <scope>NUCLEOTIDE SEQUENCE [LARGE SCALE GENOMIC DNA]</scope>
    <source>
        <strain evidence="3 4">CX253</strain>
    </source>
</reference>
<dbReference type="Pfam" id="PF17479">
    <property type="entry name" value="DUF3048_C"/>
    <property type="match status" value="1"/>
</dbReference>
<dbReference type="PROSITE" id="PS51257">
    <property type="entry name" value="PROKAR_LIPOPROTEIN"/>
    <property type="match status" value="1"/>
</dbReference>
<dbReference type="SUPFAM" id="SSF159774">
    <property type="entry name" value="YerB-like"/>
    <property type="match status" value="1"/>
</dbReference>
<dbReference type="AlphaFoldDB" id="A0A6I1FCQ7"/>
<dbReference type="Pfam" id="PF11258">
    <property type="entry name" value="DUF3048"/>
    <property type="match status" value="1"/>
</dbReference>
<dbReference type="InterPro" id="IPR021416">
    <property type="entry name" value="DUF3048_N"/>
</dbReference>
<evidence type="ECO:0000313" key="3">
    <source>
        <dbReference type="EMBL" id="KAB7705260.1"/>
    </source>
</evidence>
<evidence type="ECO:0000259" key="2">
    <source>
        <dbReference type="Pfam" id="PF17479"/>
    </source>
</evidence>
<gene>
    <name evidence="3" type="ORF">F9802_14225</name>
</gene>
<dbReference type="Gene3D" id="3.50.90.10">
    <property type="entry name" value="YerB-like"/>
    <property type="match status" value="1"/>
</dbReference>
<dbReference type="EMBL" id="WEIO01000009">
    <property type="protein sequence ID" value="KAB7705260.1"/>
    <property type="molecule type" value="Genomic_DNA"/>
</dbReference>
<feature type="domain" description="DUF3048" evidence="1">
    <location>
        <begin position="48"/>
        <end position="189"/>
    </location>
</feature>
<sequence length="344" mass="38533">MKKLTMLSLLTGAILMSGCWGDKEKNIQEDNGRKVSKENKEQSYAYPLTGKQTNERPAQRATAVVINNHPQARPQTGLTAADVVYEVLTEGNVTRFLAVYQSEQPEKVGPVRSARDYFIELAKGYDSLFVAHGYSPEARERLFSGEMDELNGIQYDGTIFKRDPSRKAPHNSYISFDAMYKKAEEKGYSTDNMPDRLSFLQPSEAVEGADQKAMSVQVNYSSQAAFQVEYKYNRDKKRYERFTGGKQEFDRETNEAVSAANVLIIEAEHRVMDGKGRLDIDLSSGGNAYLLQNGAVHIAEWSNVDGRILPFKEGAPMGFVQGKTWINIIPASKGLDKMVILENN</sequence>
<dbReference type="InterPro" id="IPR035328">
    <property type="entry name" value="DUF3048_C"/>
</dbReference>
<dbReference type="InterPro" id="IPR023158">
    <property type="entry name" value="YerB-like_sf"/>
</dbReference>
<comment type="caution">
    <text evidence="3">The sequence shown here is derived from an EMBL/GenBank/DDBJ whole genome shotgun (WGS) entry which is preliminary data.</text>
</comment>
<organism evidence="3 4">
    <name type="scientific">Bacillus aerolatus</name>
    <dbReference type="NCBI Taxonomy" id="2653354"/>
    <lineage>
        <taxon>Bacteria</taxon>
        <taxon>Bacillati</taxon>
        <taxon>Bacillota</taxon>
        <taxon>Bacilli</taxon>
        <taxon>Bacillales</taxon>
        <taxon>Bacillaceae</taxon>
        <taxon>Bacillus</taxon>
    </lineage>
</organism>
<dbReference type="RefSeq" id="WP_152153100.1">
    <property type="nucleotide sequence ID" value="NZ_WEIO01000009.1"/>
</dbReference>